<dbReference type="OrthoDB" id="292013at2"/>
<keyword evidence="3" id="KW-0269">Exonuclease</keyword>
<sequence length="349" mass="37262">MLWPFSASADSIRLAVFAAPLSRDGPGLLLRDILDQDPQAAGAARIVAEASPDILLLTDFDYDSGLAALSAFAEVAGGFEHGFALLPNAGMATDLDLDGDGRVDARDAQGYGRFAGDGGLAILSRWPIDRSRVQDFSALLWRDLPGATLPQVGEDPFPSEAAQTIQRLSSTGHWVVSIEVPGGLLHLLVHSATPPVFDGPEDRNGLRNRDELRLWTHFLDGALGPPPGDRFVIMANTNLDPENGDGRREAMQSMLSDPRLQDPRPRSAGGAALADPDHAGDPALDTADWDDDGAGNLRVVYIMPSRDMTVLNSEVRWSPPGTPEAAVEAVAGPHRLVLMDVEVSPDMTN</sequence>
<dbReference type="InterPro" id="IPR036691">
    <property type="entry name" value="Endo/exonu/phosph_ase_sf"/>
</dbReference>
<keyword evidence="3" id="KW-0255">Endonuclease</keyword>
<dbReference type="AlphaFoldDB" id="A0A5C5GM88"/>
<protein>
    <submittedName>
        <fullName evidence="3">Endonuclease/exonuclease/phosphatase family protein</fullName>
    </submittedName>
</protein>
<gene>
    <name evidence="3" type="ORF">FHY64_13145</name>
</gene>
<organism evidence="3 4">
    <name type="scientific">Pelagovum pacificum</name>
    <dbReference type="NCBI Taxonomy" id="2588711"/>
    <lineage>
        <taxon>Bacteria</taxon>
        <taxon>Pseudomonadati</taxon>
        <taxon>Pseudomonadota</taxon>
        <taxon>Alphaproteobacteria</taxon>
        <taxon>Rhodobacterales</taxon>
        <taxon>Paracoccaceae</taxon>
        <taxon>Pelagovum</taxon>
    </lineage>
</organism>
<feature type="region of interest" description="Disordered" evidence="1">
    <location>
        <begin position="237"/>
        <end position="290"/>
    </location>
</feature>
<dbReference type="EMBL" id="VFFF01000001">
    <property type="protein sequence ID" value="TNY34406.1"/>
    <property type="molecule type" value="Genomic_DNA"/>
</dbReference>
<dbReference type="SUPFAM" id="SSF56219">
    <property type="entry name" value="DNase I-like"/>
    <property type="match status" value="1"/>
</dbReference>
<keyword evidence="3" id="KW-0378">Hydrolase</keyword>
<reference evidence="3 4" key="1">
    <citation type="submission" date="2019-06" db="EMBL/GenBank/DDBJ databases">
        <title>Genome of new Rhodobacteraceae sp. SM1903.</title>
        <authorList>
            <person name="Ren X."/>
        </authorList>
    </citation>
    <scope>NUCLEOTIDE SEQUENCE [LARGE SCALE GENOMIC DNA]</scope>
    <source>
        <strain evidence="3 4">SM1903</strain>
    </source>
</reference>
<dbReference type="GO" id="GO:0004519">
    <property type="term" value="F:endonuclease activity"/>
    <property type="evidence" value="ECO:0007669"/>
    <property type="project" value="UniProtKB-KW"/>
</dbReference>
<feature type="domain" description="Endonuclease/exonuclease/phosphatase" evidence="2">
    <location>
        <begin position="35"/>
        <end position="320"/>
    </location>
</feature>
<comment type="caution">
    <text evidence="3">The sequence shown here is derived from an EMBL/GenBank/DDBJ whole genome shotgun (WGS) entry which is preliminary data.</text>
</comment>
<dbReference type="Pfam" id="PF03372">
    <property type="entry name" value="Exo_endo_phos"/>
    <property type="match status" value="1"/>
</dbReference>
<dbReference type="Gene3D" id="3.60.10.10">
    <property type="entry name" value="Endonuclease/exonuclease/phosphatase"/>
    <property type="match status" value="1"/>
</dbReference>
<dbReference type="Proteomes" id="UP000314011">
    <property type="component" value="Unassembled WGS sequence"/>
</dbReference>
<evidence type="ECO:0000313" key="4">
    <source>
        <dbReference type="Proteomes" id="UP000314011"/>
    </source>
</evidence>
<evidence type="ECO:0000259" key="2">
    <source>
        <dbReference type="Pfam" id="PF03372"/>
    </source>
</evidence>
<evidence type="ECO:0000313" key="3">
    <source>
        <dbReference type="EMBL" id="TNY34406.1"/>
    </source>
</evidence>
<name>A0A5C5GM88_9RHOB</name>
<accession>A0A5C5GM88</accession>
<keyword evidence="3" id="KW-0540">Nuclease</keyword>
<keyword evidence="4" id="KW-1185">Reference proteome</keyword>
<dbReference type="InterPro" id="IPR005135">
    <property type="entry name" value="Endo/exonuclease/phosphatase"/>
</dbReference>
<dbReference type="GO" id="GO:0004527">
    <property type="term" value="F:exonuclease activity"/>
    <property type="evidence" value="ECO:0007669"/>
    <property type="project" value="UniProtKB-KW"/>
</dbReference>
<proteinExistence type="predicted"/>
<evidence type="ECO:0000256" key="1">
    <source>
        <dbReference type="SAM" id="MobiDB-lite"/>
    </source>
</evidence>